<gene>
    <name evidence="2" type="ORF">G5C66_25355</name>
</gene>
<keyword evidence="1" id="KW-1133">Transmembrane helix</keyword>
<dbReference type="Pfam" id="PF17197">
    <property type="entry name" value="DUF5134"/>
    <property type="match status" value="1"/>
</dbReference>
<evidence type="ECO:0000313" key="3">
    <source>
        <dbReference type="Proteomes" id="UP000483261"/>
    </source>
</evidence>
<keyword evidence="1" id="KW-0812">Transmembrane</keyword>
<dbReference type="Proteomes" id="UP000483261">
    <property type="component" value="Unassembled WGS sequence"/>
</dbReference>
<evidence type="ECO:0000313" key="2">
    <source>
        <dbReference type="EMBL" id="NGN96052.1"/>
    </source>
</evidence>
<feature type="transmembrane region" description="Helical" evidence="1">
    <location>
        <begin position="100"/>
        <end position="121"/>
    </location>
</feature>
<dbReference type="RefSeq" id="WP_165114572.1">
    <property type="nucleotide sequence ID" value="NZ_JAALAA010000040.1"/>
</dbReference>
<keyword evidence="1" id="KW-0472">Membrane</keyword>
<comment type="caution">
    <text evidence="2">The sequence shown here is derived from an EMBL/GenBank/DDBJ whole genome shotgun (WGS) entry which is preliminary data.</text>
</comment>
<dbReference type="EMBL" id="JAALAA010000040">
    <property type="protein sequence ID" value="NGN96052.1"/>
    <property type="molecule type" value="Genomic_DNA"/>
</dbReference>
<feature type="transmembrane region" description="Helical" evidence="1">
    <location>
        <begin position="150"/>
        <end position="171"/>
    </location>
</feature>
<feature type="transmembrane region" description="Helical" evidence="1">
    <location>
        <begin position="70"/>
        <end position="88"/>
    </location>
</feature>
<protein>
    <submittedName>
        <fullName evidence="2">DUF5134 domain-containing protein</fullName>
    </submittedName>
</protein>
<dbReference type="AlphaFoldDB" id="A0A6M1R8X2"/>
<proteinExistence type="predicted"/>
<dbReference type="InterPro" id="IPR033458">
    <property type="entry name" value="DUF5134"/>
</dbReference>
<sequence>MVEPPWDLLLTGAFVITGTLGVWTLVVGPDRTGPRGRSRLDAYAVLHVNHAAMSAAMIAMIWVIAWGVAVWAQVALFALLAVALLPALRRAGDRARRADLVGHLALNAAMIWMLAAMPVLMAGTHATSVEGHAGHGGAAAPTPAGHAPGWAVAVNAVFIAVCVAGLFWWLLRATAVRRHRLPAAAHGLMAAGMGAMLVLMPA</sequence>
<organism evidence="2 3">
    <name type="scientific">Nocardioides turkmenicus</name>
    <dbReference type="NCBI Taxonomy" id="2711220"/>
    <lineage>
        <taxon>Bacteria</taxon>
        <taxon>Bacillati</taxon>
        <taxon>Actinomycetota</taxon>
        <taxon>Actinomycetes</taxon>
        <taxon>Propionibacteriales</taxon>
        <taxon>Nocardioidaceae</taxon>
        <taxon>Nocardioides</taxon>
    </lineage>
</organism>
<name>A0A6M1R8X2_9ACTN</name>
<evidence type="ECO:0000256" key="1">
    <source>
        <dbReference type="SAM" id="Phobius"/>
    </source>
</evidence>
<keyword evidence="3" id="KW-1185">Reference proteome</keyword>
<accession>A0A6M1R8X2</accession>
<feature type="transmembrane region" description="Helical" evidence="1">
    <location>
        <begin position="6"/>
        <end position="28"/>
    </location>
</feature>
<feature type="transmembrane region" description="Helical" evidence="1">
    <location>
        <begin position="40"/>
        <end position="64"/>
    </location>
</feature>
<reference evidence="2 3" key="1">
    <citation type="submission" date="2020-02" db="EMBL/GenBank/DDBJ databases">
        <title>Whole-genome analyses of novel actinobacteria.</title>
        <authorList>
            <person name="Sahin N."/>
        </authorList>
    </citation>
    <scope>NUCLEOTIDE SEQUENCE [LARGE SCALE GENOMIC DNA]</scope>
    <source>
        <strain evidence="2 3">KC13</strain>
    </source>
</reference>
<feature type="transmembrane region" description="Helical" evidence="1">
    <location>
        <begin position="183"/>
        <end position="200"/>
    </location>
</feature>